<dbReference type="AlphaFoldDB" id="A0A1F5R398"/>
<feature type="signal peptide" evidence="1">
    <location>
        <begin position="1"/>
        <end position="25"/>
    </location>
</feature>
<accession>A0A1F5R398</accession>
<proteinExistence type="predicted"/>
<dbReference type="Proteomes" id="UP000177230">
    <property type="component" value="Unassembled WGS sequence"/>
</dbReference>
<name>A0A1F5R398_9BACT</name>
<dbReference type="PANTHER" id="PTHR43032">
    <property type="entry name" value="PROTEIN-METHIONINE-SULFOXIDE REDUCTASE"/>
    <property type="match status" value="1"/>
</dbReference>
<dbReference type="SUPFAM" id="SSF56524">
    <property type="entry name" value="Oxidoreductase molybdopterin-binding domain"/>
    <property type="match status" value="1"/>
</dbReference>
<dbReference type="CDD" id="cd00321">
    <property type="entry name" value="SO_family_Moco"/>
    <property type="match status" value="1"/>
</dbReference>
<evidence type="ECO:0000259" key="2">
    <source>
        <dbReference type="Pfam" id="PF00174"/>
    </source>
</evidence>
<evidence type="ECO:0000313" key="3">
    <source>
        <dbReference type="EMBL" id="OGF08401.1"/>
    </source>
</evidence>
<dbReference type="InterPro" id="IPR036374">
    <property type="entry name" value="OxRdtase_Mopterin-bd_sf"/>
</dbReference>
<dbReference type="PANTHER" id="PTHR43032:SF2">
    <property type="entry name" value="BLL0505 PROTEIN"/>
    <property type="match status" value="1"/>
</dbReference>
<organism evidence="3 4">
    <name type="scientific">Candidatus Edwardsbacteria bacterium GWF2_54_11</name>
    <dbReference type="NCBI Taxonomy" id="1817851"/>
    <lineage>
        <taxon>Bacteria</taxon>
        <taxon>Candidatus Edwardsiibacteriota</taxon>
    </lineage>
</organism>
<feature type="chain" id="PRO_5009520631" description="Oxidoreductase molybdopterin-binding domain-containing protein" evidence="1">
    <location>
        <begin position="26"/>
        <end position="221"/>
    </location>
</feature>
<sequence length="221" mass="25128">MDIRKSPAIFLGVVMLAVSGCSSSADDNNRTTLQKAQDLGRVEINKYQGQRLTDFEKLRDNSIQGPQKIDTAKYRLIIDGLVSVKQELSYRQVLGMERYQKLLILHCVEGWSARGLFEGVLVEDILKLAVVKPGANTLIFHAADGYTSSLPLKTVRDKKLLLAHRINNQTLTVRSGFPFQLIAEDQLGYKWVKWLKRIQVSNDSTYRGFWESRGYDNKADY</sequence>
<dbReference type="Gene3D" id="3.90.420.10">
    <property type="entry name" value="Oxidoreductase, molybdopterin-binding domain"/>
    <property type="match status" value="1"/>
</dbReference>
<comment type="caution">
    <text evidence="3">The sequence shown here is derived from an EMBL/GenBank/DDBJ whole genome shotgun (WGS) entry which is preliminary data.</text>
</comment>
<feature type="domain" description="Oxidoreductase molybdopterin-binding" evidence="2">
    <location>
        <begin position="66"/>
        <end position="210"/>
    </location>
</feature>
<evidence type="ECO:0000256" key="1">
    <source>
        <dbReference type="SAM" id="SignalP"/>
    </source>
</evidence>
<dbReference type="EMBL" id="MFFM01000047">
    <property type="protein sequence ID" value="OGF08401.1"/>
    <property type="molecule type" value="Genomic_DNA"/>
</dbReference>
<evidence type="ECO:0000313" key="4">
    <source>
        <dbReference type="Proteomes" id="UP000177230"/>
    </source>
</evidence>
<keyword evidence="1" id="KW-0732">Signal</keyword>
<gene>
    <name evidence="3" type="ORF">A2024_06745</name>
</gene>
<dbReference type="Pfam" id="PF00174">
    <property type="entry name" value="Oxidored_molyb"/>
    <property type="match status" value="1"/>
</dbReference>
<dbReference type="InterPro" id="IPR000572">
    <property type="entry name" value="OxRdtase_Mopterin-bd_dom"/>
</dbReference>
<protein>
    <recommendedName>
        <fullName evidence="2">Oxidoreductase molybdopterin-binding domain-containing protein</fullName>
    </recommendedName>
</protein>
<dbReference type="PROSITE" id="PS51257">
    <property type="entry name" value="PROKAR_LIPOPROTEIN"/>
    <property type="match status" value="1"/>
</dbReference>
<reference evidence="3 4" key="1">
    <citation type="journal article" date="2016" name="Nat. Commun.">
        <title>Thousands of microbial genomes shed light on interconnected biogeochemical processes in an aquifer system.</title>
        <authorList>
            <person name="Anantharaman K."/>
            <person name="Brown C.T."/>
            <person name="Hug L.A."/>
            <person name="Sharon I."/>
            <person name="Castelle C.J."/>
            <person name="Probst A.J."/>
            <person name="Thomas B.C."/>
            <person name="Singh A."/>
            <person name="Wilkins M.J."/>
            <person name="Karaoz U."/>
            <person name="Brodie E.L."/>
            <person name="Williams K.H."/>
            <person name="Hubbard S.S."/>
            <person name="Banfield J.F."/>
        </authorList>
    </citation>
    <scope>NUCLEOTIDE SEQUENCE [LARGE SCALE GENOMIC DNA]</scope>
</reference>